<dbReference type="KEGG" id="scac:106083701"/>
<keyword evidence="4" id="KW-0862">Zinc</keyword>
<dbReference type="InterPro" id="IPR013087">
    <property type="entry name" value="Znf_C2H2_type"/>
</dbReference>
<keyword evidence="2" id="KW-0677">Repeat</keyword>
<evidence type="ECO:0000256" key="6">
    <source>
        <dbReference type="SAM" id="MobiDB-lite"/>
    </source>
</evidence>
<protein>
    <recommendedName>
        <fullName evidence="11">Protein krueppel</fullName>
    </recommendedName>
</protein>
<dbReference type="SMART" id="SM00355">
    <property type="entry name" value="ZnF_C2H2"/>
    <property type="match status" value="8"/>
</dbReference>
<dbReference type="PANTHER" id="PTHR24379:SF121">
    <property type="entry name" value="C2H2-TYPE DOMAIN-CONTAINING PROTEIN"/>
    <property type="match status" value="1"/>
</dbReference>
<feature type="domain" description="C2H2-type" evidence="8">
    <location>
        <begin position="263"/>
        <end position="290"/>
    </location>
</feature>
<dbReference type="AlphaFoldDB" id="A0A1I8PCG4"/>
<dbReference type="OrthoDB" id="6077919at2759"/>
<evidence type="ECO:0000259" key="7">
    <source>
        <dbReference type="PROSITE" id="PS50097"/>
    </source>
</evidence>
<dbReference type="STRING" id="35570.A0A1I8PCG4"/>
<dbReference type="PROSITE" id="PS50097">
    <property type="entry name" value="BTB"/>
    <property type="match status" value="1"/>
</dbReference>
<keyword evidence="1" id="KW-0479">Metal-binding</keyword>
<dbReference type="VEuPathDB" id="VectorBase:SCAU006839"/>
<feature type="region of interest" description="Disordered" evidence="6">
    <location>
        <begin position="148"/>
        <end position="173"/>
    </location>
</feature>
<accession>A0A1I8PCG4</accession>
<dbReference type="GO" id="GO:0008270">
    <property type="term" value="F:zinc ion binding"/>
    <property type="evidence" value="ECO:0007669"/>
    <property type="project" value="UniProtKB-KW"/>
</dbReference>
<dbReference type="PROSITE" id="PS00028">
    <property type="entry name" value="ZINC_FINGER_C2H2_1"/>
    <property type="match status" value="3"/>
</dbReference>
<evidence type="ECO:0000256" key="3">
    <source>
        <dbReference type="ARBA" id="ARBA00022771"/>
    </source>
</evidence>
<dbReference type="InterPro" id="IPR000210">
    <property type="entry name" value="BTB/POZ_dom"/>
</dbReference>
<dbReference type="GO" id="GO:0005634">
    <property type="term" value="C:nucleus"/>
    <property type="evidence" value="ECO:0007669"/>
    <property type="project" value="UniProtKB-ARBA"/>
</dbReference>
<evidence type="ECO:0000259" key="8">
    <source>
        <dbReference type="PROSITE" id="PS50157"/>
    </source>
</evidence>
<feature type="domain" description="C2H2-type" evidence="8">
    <location>
        <begin position="406"/>
        <end position="434"/>
    </location>
</feature>
<dbReference type="InterPro" id="IPR036236">
    <property type="entry name" value="Znf_C2H2_sf"/>
</dbReference>
<evidence type="ECO:0000313" key="10">
    <source>
        <dbReference type="Proteomes" id="UP000095300"/>
    </source>
</evidence>
<dbReference type="PROSITE" id="PS50157">
    <property type="entry name" value="ZINC_FINGER_C2H2_2"/>
    <property type="match status" value="6"/>
</dbReference>
<dbReference type="Pfam" id="PF00651">
    <property type="entry name" value="BTB"/>
    <property type="match status" value="1"/>
</dbReference>
<evidence type="ECO:0000256" key="2">
    <source>
        <dbReference type="ARBA" id="ARBA00022737"/>
    </source>
</evidence>
<gene>
    <name evidence="9" type="primary">106083701</name>
</gene>
<dbReference type="Pfam" id="PF00096">
    <property type="entry name" value="zf-C2H2"/>
    <property type="match status" value="1"/>
</dbReference>
<feature type="domain" description="BTB" evidence="7">
    <location>
        <begin position="35"/>
        <end position="108"/>
    </location>
</feature>
<dbReference type="Proteomes" id="UP000095300">
    <property type="component" value="Unassembled WGS sequence"/>
</dbReference>
<evidence type="ECO:0008006" key="11">
    <source>
        <dbReference type="Google" id="ProtNLM"/>
    </source>
</evidence>
<dbReference type="Gene3D" id="3.30.160.60">
    <property type="entry name" value="Classic Zinc Finger"/>
    <property type="match status" value="5"/>
</dbReference>
<evidence type="ECO:0000256" key="5">
    <source>
        <dbReference type="PROSITE-ProRule" id="PRU00042"/>
    </source>
</evidence>
<feature type="domain" description="C2H2-type" evidence="8">
    <location>
        <begin position="291"/>
        <end position="318"/>
    </location>
</feature>
<dbReference type="SUPFAM" id="SSF54695">
    <property type="entry name" value="POZ domain"/>
    <property type="match status" value="1"/>
</dbReference>
<name>A0A1I8PCG4_STOCA</name>
<evidence type="ECO:0000256" key="4">
    <source>
        <dbReference type="ARBA" id="ARBA00022833"/>
    </source>
</evidence>
<dbReference type="Gene3D" id="3.30.710.10">
    <property type="entry name" value="Potassium Channel Kv1.1, Chain A"/>
    <property type="match status" value="1"/>
</dbReference>
<dbReference type="PANTHER" id="PTHR24379">
    <property type="entry name" value="KRAB AND ZINC FINGER DOMAIN-CONTAINING"/>
    <property type="match status" value="1"/>
</dbReference>
<feature type="domain" description="C2H2-type" evidence="8">
    <location>
        <begin position="346"/>
        <end position="375"/>
    </location>
</feature>
<evidence type="ECO:0000256" key="1">
    <source>
        <dbReference type="ARBA" id="ARBA00022723"/>
    </source>
</evidence>
<proteinExistence type="predicted"/>
<feature type="domain" description="C2H2-type" evidence="8">
    <location>
        <begin position="319"/>
        <end position="346"/>
    </location>
</feature>
<sequence length="520" mass="60228">MIKTELPVVTPTLHQPLHSKVTNYLNDQRRQGQFCDLILELESGDSIYGHFCVVAAQSRFIGGPHFQQTTLHFSIHNPLKVQIKNFNCTECLQSIGDFFYEDMVTIVKEHIQHFKHLAKILVVGELMKVFQIPEETPEIIEIKGGPAALKEGEETKTKEENIQPSENREGEQHSLIKTKSENIFDEKKTYFKLRNPRSSTSNSKINYCLACDFKCYRVQEMINHMRNCEASHLTCSLCEVGFLSWREYDEHLKKHDADVKKPFFCLECGIRFMTRAALLLHHPKHSKETPHLCPHCGKGFKWRQGLNIHLQAHNTEKRMLCDVCGYSTIHLKALKSHKLSHTGEFFKCTFPGCHHQANRKENLKLHIETHKQERPFVCEICGCKFSLSKNLKRHAMKHSTDNVKKYKCQLCTFNSHRSDKLKEHVQRVHTEKAVQLELPEIVENAFESKTDLDEFHLPLLETCSKDRDGDLNDVIREKVKKKVRKRLSKAKKTIMERKLKVLAPKIIATETTTIAEVKAK</sequence>
<dbReference type="InterPro" id="IPR011333">
    <property type="entry name" value="SKP1/BTB/POZ_sf"/>
</dbReference>
<feature type="domain" description="C2H2-type" evidence="8">
    <location>
        <begin position="376"/>
        <end position="403"/>
    </location>
</feature>
<evidence type="ECO:0000313" key="9">
    <source>
        <dbReference type="EnsemblMetazoa" id="SCAU006839-PA"/>
    </source>
</evidence>
<keyword evidence="10" id="KW-1185">Reference proteome</keyword>
<dbReference type="EnsemblMetazoa" id="SCAU006839-RA">
    <property type="protein sequence ID" value="SCAU006839-PA"/>
    <property type="gene ID" value="SCAU006839"/>
</dbReference>
<dbReference type="SUPFAM" id="SSF57667">
    <property type="entry name" value="beta-beta-alpha zinc fingers"/>
    <property type="match status" value="3"/>
</dbReference>
<organism evidence="9 10">
    <name type="scientific">Stomoxys calcitrans</name>
    <name type="common">Stable fly</name>
    <name type="synonym">Conops calcitrans</name>
    <dbReference type="NCBI Taxonomy" id="35570"/>
    <lineage>
        <taxon>Eukaryota</taxon>
        <taxon>Metazoa</taxon>
        <taxon>Ecdysozoa</taxon>
        <taxon>Arthropoda</taxon>
        <taxon>Hexapoda</taxon>
        <taxon>Insecta</taxon>
        <taxon>Pterygota</taxon>
        <taxon>Neoptera</taxon>
        <taxon>Endopterygota</taxon>
        <taxon>Diptera</taxon>
        <taxon>Brachycera</taxon>
        <taxon>Muscomorpha</taxon>
        <taxon>Muscoidea</taxon>
        <taxon>Muscidae</taxon>
        <taxon>Stomoxys</taxon>
    </lineage>
</organism>
<feature type="compositionally biased region" description="Basic and acidic residues" evidence="6">
    <location>
        <begin position="150"/>
        <end position="173"/>
    </location>
</feature>
<reference evidence="9" key="1">
    <citation type="submission" date="2020-05" db="UniProtKB">
        <authorList>
            <consortium name="EnsemblMetazoa"/>
        </authorList>
    </citation>
    <scope>IDENTIFICATION</scope>
    <source>
        <strain evidence="9">USDA</strain>
    </source>
</reference>
<keyword evidence="3 5" id="KW-0863">Zinc-finger</keyword>
<dbReference type="FunFam" id="3.30.160.60:FF:000446">
    <property type="entry name" value="Zinc finger protein"/>
    <property type="match status" value="1"/>
</dbReference>